<dbReference type="InterPro" id="IPR018170">
    <property type="entry name" value="Aldo/ket_reductase_CS"/>
</dbReference>
<dbReference type="Gene3D" id="3.20.20.100">
    <property type="entry name" value="NADP-dependent oxidoreductase domain"/>
    <property type="match status" value="1"/>
</dbReference>
<dbReference type="PANTHER" id="PTHR11732">
    <property type="entry name" value="ALDO/KETO REDUCTASE"/>
    <property type="match status" value="1"/>
</dbReference>
<dbReference type="eggNOG" id="KOG1577">
    <property type="taxonomic scope" value="Eukaryota"/>
</dbReference>
<reference evidence="6 7" key="1">
    <citation type="journal article" date="2013" name="BMC Genomics">
        <title>The genome and transcriptome of the pine saprophyte Ophiostoma piceae, and a comparison with the bark beetle-associated pine pathogen Grosmannia clavigera.</title>
        <authorList>
            <person name="Haridas S."/>
            <person name="Wang Y."/>
            <person name="Lim L."/>
            <person name="Massoumi Alamouti S."/>
            <person name="Jackman S."/>
            <person name="Docking R."/>
            <person name="Robertson G."/>
            <person name="Birol I."/>
            <person name="Bohlmann J."/>
            <person name="Breuil C."/>
        </authorList>
    </citation>
    <scope>NUCLEOTIDE SEQUENCE [LARGE SCALE GENOMIC DNA]</scope>
    <source>
        <strain evidence="6 7">UAMH 11346</strain>
    </source>
</reference>
<dbReference type="FunFam" id="3.20.20.100:FF:000002">
    <property type="entry name" value="2,5-diketo-D-gluconic acid reductase A"/>
    <property type="match status" value="1"/>
</dbReference>
<organism evidence="6 7">
    <name type="scientific">Ophiostoma piceae (strain UAMH 11346)</name>
    <name type="common">Sap stain fungus</name>
    <dbReference type="NCBI Taxonomy" id="1262450"/>
    <lineage>
        <taxon>Eukaryota</taxon>
        <taxon>Fungi</taxon>
        <taxon>Dikarya</taxon>
        <taxon>Ascomycota</taxon>
        <taxon>Pezizomycotina</taxon>
        <taxon>Sordariomycetes</taxon>
        <taxon>Sordariomycetidae</taxon>
        <taxon>Ophiostomatales</taxon>
        <taxon>Ophiostomataceae</taxon>
        <taxon>Ophiostoma</taxon>
    </lineage>
</organism>
<evidence type="ECO:0000259" key="5">
    <source>
        <dbReference type="Pfam" id="PF00248"/>
    </source>
</evidence>
<dbReference type="OMA" id="HWHHRVR"/>
<dbReference type="SUPFAM" id="SSF51430">
    <property type="entry name" value="NAD(P)-linked oxidoreductase"/>
    <property type="match status" value="1"/>
</dbReference>
<accession>S3BRG4</accession>
<proteinExistence type="predicted"/>
<feature type="binding site" evidence="3">
    <location>
        <position position="142"/>
    </location>
    <ligand>
        <name>substrate</name>
    </ligand>
</feature>
<dbReference type="VEuPathDB" id="FungiDB:F503_08636"/>
<keyword evidence="1" id="KW-0560">Oxidoreductase</keyword>
<dbReference type="PROSITE" id="PS00798">
    <property type="entry name" value="ALDOKETO_REDUCTASE_1"/>
    <property type="match status" value="1"/>
</dbReference>
<keyword evidence="7" id="KW-1185">Reference proteome</keyword>
<evidence type="ECO:0000256" key="1">
    <source>
        <dbReference type="ARBA" id="ARBA00023002"/>
    </source>
</evidence>
<feature type="active site" description="Proton donor" evidence="2">
    <location>
        <position position="86"/>
    </location>
</feature>
<evidence type="ECO:0000313" key="7">
    <source>
        <dbReference type="Proteomes" id="UP000016923"/>
    </source>
</evidence>
<dbReference type="PRINTS" id="PR00069">
    <property type="entry name" value="ALDKETRDTASE"/>
</dbReference>
<dbReference type="InterPro" id="IPR036812">
    <property type="entry name" value="NAD(P)_OxRdtase_dom_sf"/>
</dbReference>
<feature type="domain" description="NADP-dependent oxidoreductase" evidence="5">
    <location>
        <begin position="53"/>
        <end position="312"/>
    </location>
</feature>
<dbReference type="PROSITE" id="PS00063">
    <property type="entry name" value="ALDOKETO_REDUCTASE_3"/>
    <property type="match status" value="1"/>
</dbReference>
<gene>
    <name evidence="6" type="ORF">F503_08636</name>
</gene>
<dbReference type="EMBL" id="KE148171">
    <property type="protein sequence ID" value="EPE03022.1"/>
    <property type="molecule type" value="Genomic_DNA"/>
</dbReference>
<sequence length="336" mass="37125">MSTISSVPQRTGCLWTVFGLRFHLAKLVFDHPTPIMMSKTSFALNNGLAIPAVGLGTWQSKPNEVNEAVKYALQNGYRHIDTALNYGNEKEVGEGIRASGVPREEIWVTTKLDNPWHKRVAEGFAKSMSDLDIGYIDLFLMHFPCSTDPEDSTKHLPDWDYVKTWQEMQKLLDMGKVKAIGVSNFQVRHLEKLLADPSCKVVPAVNQIELHPSNQSPKLLEFCSSKGIHCTAYSCLGGTAGSAINNSGTLLEEQAIVEVATAKGKTPQQVVLMWGLQRGTSIIPKSITPSRIAQNFELDGWALTSEEADKISGVTTRFKVVGDSWMPIKVFFGDDE</sequence>
<dbReference type="PROSITE" id="PS00062">
    <property type="entry name" value="ALDOKETO_REDUCTASE_2"/>
    <property type="match status" value="1"/>
</dbReference>
<dbReference type="AlphaFoldDB" id="S3BRG4"/>
<evidence type="ECO:0000256" key="3">
    <source>
        <dbReference type="PIRSR" id="PIRSR000097-2"/>
    </source>
</evidence>
<dbReference type="GO" id="GO:0016616">
    <property type="term" value="F:oxidoreductase activity, acting on the CH-OH group of donors, NAD or NADP as acceptor"/>
    <property type="evidence" value="ECO:0007669"/>
    <property type="project" value="UniProtKB-ARBA"/>
</dbReference>
<dbReference type="Pfam" id="PF00248">
    <property type="entry name" value="Aldo_ket_red"/>
    <property type="match status" value="1"/>
</dbReference>
<dbReference type="PIRSF" id="PIRSF000097">
    <property type="entry name" value="AKR"/>
    <property type="match status" value="1"/>
</dbReference>
<feature type="site" description="Lowers pKa of active site Tyr" evidence="4">
    <location>
        <position position="111"/>
    </location>
</feature>
<name>S3BRG4_OPHP1</name>
<evidence type="ECO:0000256" key="2">
    <source>
        <dbReference type="PIRSR" id="PIRSR000097-1"/>
    </source>
</evidence>
<dbReference type="InterPro" id="IPR020471">
    <property type="entry name" value="AKR"/>
</dbReference>
<protein>
    <submittedName>
        <fullName evidence="6">Glycerol dehydrogenase</fullName>
    </submittedName>
</protein>
<dbReference type="OrthoDB" id="416253at2759"/>
<evidence type="ECO:0000256" key="4">
    <source>
        <dbReference type="PIRSR" id="PIRSR000097-3"/>
    </source>
</evidence>
<dbReference type="STRING" id="1262450.S3BRG4"/>
<dbReference type="Proteomes" id="UP000016923">
    <property type="component" value="Unassembled WGS sequence"/>
</dbReference>
<evidence type="ECO:0000313" key="6">
    <source>
        <dbReference type="EMBL" id="EPE03022.1"/>
    </source>
</evidence>
<dbReference type="HOGENOM" id="CLU_023205_0_0_1"/>
<dbReference type="InterPro" id="IPR023210">
    <property type="entry name" value="NADP_OxRdtase_dom"/>
</dbReference>